<feature type="domain" description="VQ" evidence="2">
    <location>
        <begin position="108"/>
        <end position="130"/>
    </location>
</feature>
<dbReference type="InterPro" id="IPR008889">
    <property type="entry name" value="VQ"/>
</dbReference>
<feature type="compositionally biased region" description="Low complexity" evidence="1">
    <location>
        <begin position="63"/>
        <end position="76"/>
    </location>
</feature>
<protein>
    <submittedName>
        <fullName evidence="4">Putative VQ</fullName>
    </submittedName>
    <submittedName>
        <fullName evidence="3">VQ motif-containing protein 15/22</fullName>
    </submittedName>
</protein>
<dbReference type="GO" id="GO:0005634">
    <property type="term" value="C:nucleus"/>
    <property type="evidence" value="ECO:0000318"/>
    <property type="project" value="GO_Central"/>
</dbReference>
<dbReference type="GO" id="GO:0006970">
    <property type="term" value="P:response to osmotic stress"/>
    <property type="evidence" value="ECO:0000318"/>
    <property type="project" value="GO_Central"/>
</dbReference>
<reference evidence="3" key="3">
    <citation type="submission" date="2020-06" db="EMBL/GenBank/DDBJ databases">
        <title>Helianthus annuus Genome sequencing and assembly Release 2.</title>
        <authorList>
            <person name="Gouzy J."/>
            <person name="Langlade N."/>
            <person name="Munos S."/>
        </authorList>
    </citation>
    <scope>NUCLEOTIDE SEQUENCE</scope>
    <source>
        <tissue evidence="3">Leaves</tissue>
    </source>
</reference>
<evidence type="ECO:0000259" key="2">
    <source>
        <dbReference type="Pfam" id="PF05678"/>
    </source>
</evidence>
<sequence length="223" mass="24257">MASFDNLAPWNFRSLITDPFYPDTSFARETDSALTLALQQSLFNQPISDNSFLLNPSDYCSPTPSTVTGSGSGSDPETPGSKLHSHSNRLGVTMGKTATKRKSRARSRATTTFIQTDPTNFRRMVQEVTGVKLADGKLPDFTVLKPEPLRQPLVNKLQGLLPTLDTSAYLLDVQNNNTRRIPVSGTFPARSHVTENGGHVTENGGVGVDFYSCSSFPTLESSI</sequence>
<evidence type="ECO:0000313" key="5">
    <source>
        <dbReference type="Proteomes" id="UP000215914"/>
    </source>
</evidence>
<evidence type="ECO:0000313" key="3">
    <source>
        <dbReference type="EMBL" id="KAF5803082.1"/>
    </source>
</evidence>
<dbReference type="GO" id="GO:0005516">
    <property type="term" value="F:calmodulin binding"/>
    <property type="evidence" value="ECO:0000318"/>
    <property type="project" value="GO_Central"/>
</dbReference>
<dbReference type="PANTHER" id="PTHR33179:SF9">
    <property type="entry name" value="OS01G0278000 PROTEIN"/>
    <property type="match status" value="1"/>
</dbReference>
<dbReference type="EMBL" id="CM007892">
    <property type="protein sequence ID" value="OTG32453.1"/>
    <property type="molecule type" value="Genomic_DNA"/>
</dbReference>
<feature type="region of interest" description="Disordered" evidence="1">
    <location>
        <begin position="63"/>
        <end position="108"/>
    </location>
</feature>
<dbReference type="InParanoid" id="A0A251VB58"/>
<dbReference type="Pfam" id="PF05678">
    <property type="entry name" value="VQ"/>
    <property type="match status" value="1"/>
</dbReference>
<dbReference type="PANTHER" id="PTHR33179">
    <property type="entry name" value="VQ MOTIF-CONTAINING PROTEIN"/>
    <property type="match status" value="1"/>
</dbReference>
<dbReference type="Gramene" id="mRNA:HanXRQr2_Chr06g0267151">
    <property type="protein sequence ID" value="CDS:HanXRQr2_Chr06g0267151.1"/>
    <property type="gene ID" value="HanXRQr2_Chr06g0267151"/>
</dbReference>
<dbReference type="FunCoup" id="A0A251VB58">
    <property type="interactions" value="1110"/>
</dbReference>
<dbReference type="OrthoDB" id="780868at2759"/>
<reference evidence="3 5" key="1">
    <citation type="journal article" date="2017" name="Nature">
        <title>The sunflower genome provides insights into oil metabolism, flowering and Asterid evolution.</title>
        <authorList>
            <person name="Badouin H."/>
            <person name="Gouzy J."/>
            <person name="Grassa C.J."/>
            <person name="Murat F."/>
            <person name="Staton S.E."/>
            <person name="Cottret L."/>
            <person name="Lelandais-Briere C."/>
            <person name="Owens G.L."/>
            <person name="Carrere S."/>
            <person name="Mayjonade B."/>
            <person name="Legrand L."/>
            <person name="Gill N."/>
            <person name="Kane N.C."/>
            <person name="Bowers J.E."/>
            <person name="Hubner S."/>
            <person name="Bellec A."/>
            <person name="Berard A."/>
            <person name="Berges H."/>
            <person name="Blanchet N."/>
            <person name="Boniface M.C."/>
            <person name="Brunel D."/>
            <person name="Catrice O."/>
            <person name="Chaidir N."/>
            <person name="Claudel C."/>
            <person name="Donnadieu C."/>
            <person name="Faraut T."/>
            <person name="Fievet G."/>
            <person name="Helmstetter N."/>
            <person name="King M."/>
            <person name="Knapp S.J."/>
            <person name="Lai Z."/>
            <person name="Le Paslier M.C."/>
            <person name="Lippi Y."/>
            <person name="Lorenzon L."/>
            <person name="Mandel J.R."/>
            <person name="Marage G."/>
            <person name="Marchand G."/>
            <person name="Marquand E."/>
            <person name="Bret-Mestries E."/>
            <person name="Morien E."/>
            <person name="Nambeesan S."/>
            <person name="Nguyen T."/>
            <person name="Pegot-Espagnet P."/>
            <person name="Pouilly N."/>
            <person name="Raftis F."/>
            <person name="Sallet E."/>
            <person name="Schiex T."/>
            <person name="Thomas J."/>
            <person name="Vandecasteele C."/>
            <person name="Vares D."/>
            <person name="Vear F."/>
            <person name="Vautrin S."/>
            <person name="Crespi M."/>
            <person name="Mangin B."/>
            <person name="Burke J.M."/>
            <person name="Salse J."/>
            <person name="Munos S."/>
            <person name="Vincourt P."/>
            <person name="Rieseberg L.H."/>
            <person name="Langlade N.B."/>
        </authorList>
    </citation>
    <scope>NUCLEOTIDE SEQUENCE [LARGE SCALE GENOMIC DNA]</scope>
    <source>
        <strain evidence="5">cv. SF193</strain>
        <tissue evidence="3">Leaves</tissue>
    </source>
</reference>
<accession>A0A251VB58</accession>
<feature type="compositionally biased region" description="Basic residues" evidence="1">
    <location>
        <begin position="98"/>
        <end position="107"/>
    </location>
</feature>
<dbReference type="AlphaFoldDB" id="A0A251VB58"/>
<dbReference type="OMA" id="QENMVND"/>
<keyword evidence="5" id="KW-1185">Reference proteome</keyword>
<dbReference type="InterPro" id="IPR039609">
    <property type="entry name" value="VQ_15/22"/>
</dbReference>
<dbReference type="Proteomes" id="UP000215914">
    <property type="component" value="Chromosome 3"/>
</dbReference>
<proteinExistence type="predicted"/>
<name>A0A251VB58_HELAN</name>
<organism evidence="4 5">
    <name type="scientific">Helianthus annuus</name>
    <name type="common">Common sunflower</name>
    <dbReference type="NCBI Taxonomy" id="4232"/>
    <lineage>
        <taxon>Eukaryota</taxon>
        <taxon>Viridiplantae</taxon>
        <taxon>Streptophyta</taxon>
        <taxon>Embryophyta</taxon>
        <taxon>Tracheophyta</taxon>
        <taxon>Spermatophyta</taxon>
        <taxon>Magnoliopsida</taxon>
        <taxon>eudicotyledons</taxon>
        <taxon>Gunneridae</taxon>
        <taxon>Pentapetalae</taxon>
        <taxon>asterids</taxon>
        <taxon>campanulids</taxon>
        <taxon>Asterales</taxon>
        <taxon>Asteraceae</taxon>
        <taxon>Asteroideae</taxon>
        <taxon>Heliantheae alliance</taxon>
        <taxon>Heliantheae</taxon>
        <taxon>Helianthus</taxon>
    </lineage>
</organism>
<evidence type="ECO:0000313" key="4">
    <source>
        <dbReference type="EMBL" id="OTG32453.1"/>
    </source>
</evidence>
<evidence type="ECO:0000256" key="1">
    <source>
        <dbReference type="SAM" id="MobiDB-lite"/>
    </source>
</evidence>
<gene>
    <name evidence="4" type="ORF">HannXRQ_Chr03g0086901</name>
    <name evidence="3" type="ORF">HanXRQr2_Chr06g0267151</name>
</gene>
<reference evidence="4" key="2">
    <citation type="submission" date="2017-02" db="EMBL/GenBank/DDBJ databases">
        <title>Sunflower complete genome.</title>
        <authorList>
            <person name="Langlade N."/>
            <person name="Munos S."/>
        </authorList>
    </citation>
    <scope>NUCLEOTIDE SEQUENCE [LARGE SCALE GENOMIC DNA]</scope>
    <source>
        <tissue evidence="4">Leaves</tissue>
    </source>
</reference>
<dbReference type="EMBL" id="MNCJ02000321">
    <property type="protein sequence ID" value="KAF5803082.1"/>
    <property type="molecule type" value="Genomic_DNA"/>
</dbReference>